<feature type="region of interest" description="Disordered" evidence="1">
    <location>
        <begin position="227"/>
        <end position="248"/>
    </location>
</feature>
<keyword evidence="3" id="KW-0548">Nucleotidyltransferase</keyword>
<reference evidence="3 4" key="1">
    <citation type="submission" date="2024-03" db="EMBL/GenBank/DDBJ databases">
        <title>Human intestinal bacterial collection.</title>
        <authorList>
            <person name="Pauvert C."/>
            <person name="Hitch T.C.A."/>
            <person name="Clavel T."/>
        </authorList>
    </citation>
    <scope>NUCLEOTIDE SEQUENCE [LARGE SCALE GENOMIC DNA]</scope>
    <source>
        <strain evidence="3 4">CLA-JM-H44</strain>
    </source>
</reference>
<sequence>MRQNLIPIDEFTRLLTWKCQARFGPRLLYLGLSGSYARGEATEESDIDIHLILDELALSDLDDYQALLKEMPQGEKACGFVGDAAALAAWPAHEMFQFTMGSRTLSGSLEGIAPAFGEQDIRTSIRIAASGLYHMAGHRYLFEGGDGNDDDLKPAYKTACFALQELWFLKSGQYIPRKKDLAGCFSGLYRAVIERYLHWDANREALSPDELTRLLFDCARQLLQEANPDSTSRPAKGKCISQTKRGEK</sequence>
<accession>A0ABV1E1Z5</accession>
<comment type="caution">
    <text evidence="3">The sequence shown here is derived from an EMBL/GenBank/DDBJ whole genome shotgun (WGS) entry which is preliminary data.</text>
</comment>
<dbReference type="SUPFAM" id="SSF81301">
    <property type="entry name" value="Nucleotidyltransferase"/>
    <property type="match status" value="1"/>
</dbReference>
<dbReference type="InterPro" id="IPR043519">
    <property type="entry name" value="NT_sf"/>
</dbReference>
<gene>
    <name evidence="3" type="ORF">WMO26_10845</name>
</gene>
<dbReference type="Gene3D" id="3.30.460.10">
    <property type="entry name" value="Beta Polymerase, domain 2"/>
    <property type="match status" value="1"/>
</dbReference>
<evidence type="ECO:0000313" key="4">
    <source>
        <dbReference type="Proteomes" id="UP001489509"/>
    </source>
</evidence>
<evidence type="ECO:0000259" key="2">
    <source>
        <dbReference type="Pfam" id="PF01909"/>
    </source>
</evidence>
<feature type="domain" description="Polymerase nucleotidyl transferase" evidence="2">
    <location>
        <begin position="31"/>
        <end position="58"/>
    </location>
</feature>
<dbReference type="RefSeq" id="WP_349220361.1">
    <property type="nucleotide sequence ID" value="NZ_JBBMFD010000022.1"/>
</dbReference>
<evidence type="ECO:0000256" key="1">
    <source>
        <dbReference type="SAM" id="MobiDB-lite"/>
    </source>
</evidence>
<keyword evidence="3" id="KW-0808">Transferase</keyword>
<dbReference type="EMBL" id="JBBMFD010000022">
    <property type="protein sequence ID" value="MEQ2441324.1"/>
    <property type="molecule type" value="Genomic_DNA"/>
</dbReference>
<name>A0ABV1E1Z5_9FIRM</name>
<dbReference type="EC" id="2.7.7.-" evidence="3"/>
<dbReference type="CDD" id="cd05403">
    <property type="entry name" value="NT_KNTase_like"/>
    <property type="match status" value="1"/>
</dbReference>
<organism evidence="3 4">
    <name type="scientific">Solibaculum intestinale</name>
    <dbReference type="NCBI Taxonomy" id="3133165"/>
    <lineage>
        <taxon>Bacteria</taxon>
        <taxon>Bacillati</taxon>
        <taxon>Bacillota</taxon>
        <taxon>Clostridia</taxon>
        <taxon>Eubacteriales</taxon>
        <taxon>Oscillospiraceae</taxon>
        <taxon>Solibaculum</taxon>
    </lineage>
</organism>
<dbReference type="Proteomes" id="UP001489509">
    <property type="component" value="Unassembled WGS sequence"/>
</dbReference>
<dbReference type="Pfam" id="PF01909">
    <property type="entry name" value="NTP_transf_2"/>
    <property type="match status" value="1"/>
</dbReference>
<dbReference type="GO" id="GO:0016779">
    <property type="term" value="F:nucleotidyltransferase activity"/>
    <property type="evidence" value="ECO:0007669"/>
    <property type="project" value="UniProtKB-KW"/>
</dbReference>
<dbReference type="InterPro" id="IPR002934">
    <property type="entry name" value="Polymerase_NTP_transf_dom"/>
</dbReference>
<keyword evidence="4" id="KW-1185">Reference proteome</keyword>
<protein>
    <submittedName>
        <fullName evidence="3">Nucleotidyltransferase domain-containing protein</fullName>
        <ecNumber evidence="3">2.7.7.-</ecNumber>
    </submittedName>
</protein>
<evidence type="ECO:0000313" key="3">
    <source>
        <dbReference type="EMBL" id="MEQ2441324.1"/>
    </source>
</evidence>
<proteinExistence type="predicted"/>